<keyword evidence="1" id="KW-1133">Transmembrane helix</keyword>
<dbReference type="InterPro" id="IPR025711">
    <property type="entry name" value="PepSY"/>
</dbReference>
<keyword evidence="1" id="KW-0812">Transmembrane</keyword>
<evidence type="ECO:0000256" key="1">
    <source>
        <dbReference type="SAM" id="Phobius"/>
    </source>
</evidence>
<dbReference type="Gene3D" id="3.10.450.40">
    <property type="match status" value="2"/>
</dbReference>
<feature type="domain" description="Cell wall elongation regulator TseB-like" evidence="3">
    <location>
        <begin position="50"/>
        <end position="94"/>
    </location>
</feature>
<evidence type="ECO:0000313" key="5">
    <source>
        <dbReference type="Proteomes" id="UP000564536"/>
    </source>
</evidence>
<dbReference type="RefSeq" id="WP_118907817.1">
    <property type="nucleotide sequence ID" value="NZ_JAARRL010000003.1"/>
</dbReference>
<dbReference type="EMBL" id="JAARRL010000003">
    <property type="protein sequence ID" value="MBC1499432.1"/>
    <property type="molecule type" value="Genomic_DNA"/>
</dbReference>
<gene>
    <name evidence="4" type="ORF">HB943_02375</name>
</gene>
<dbReference type="SUPFAM" id="SSF54403">
    <property type="entry name" value="Cystatin/monellin"/>
    <property type="match status" value="2"/>
</dbReference>
<dbReference type="AlphaFoldDB" id="A0A841Z426"/>
<dbReference type="InterPro" id="IPR046350">
    <property type="entry name" value="Cystatin_sf"/>
</dbReference>
<dbReference type="Pfam" id="PF17881">
    <property type="entry name" value="TseB"/>
    <property type="match status" value="1"/>
</dbReference>
<name>A0A841Z426_9LIST</name>
<dbReference type="InterPro" id="IPR041401">
    <property type="entry name" value="TseB-like_dom"/>
</dbReference>
<proteinExistence type="predicted"/>
<sequence length="172" mass="19617">MRVDILRKRNQKSYWKWIWIGVAAFVAVIAGVFIFFYSAQKPVRADEETALARIDGKVDLKQQDGFYLYNGANGVYYVLTGKNSKSKNIIVWVPKSKKGTVVVKYASDGISKNEAIAKVKQEKNPKKILNVTLGMDKGVPIWEVSYLDSSNSLNYYDLDFETGEWYRAIENL</sequence>
<reference evidence="4 5" key="1">
    <citation type="submission" date="2020-03" db="EMBL/GenBank/DDBJ databases">
        <title>Soil Listeria distribution.</title>
        <authorList>
            <person name="Liao J."/>
            <person name="Wiedmann M."/>
        </authorList>
    </citation>
    <scope>NUCLEOTIDE SEQUENCE [LARGE SCALE GENOMIC DNA]</scope>
    <source>
        <strain evidence="4 5">FSL L7-1523</strain>
    </source>
</reference>
<keyword evidence="1" id="KW-0472">Membrane</keyword>
<dbReference type="Proteomes" id="UP000564536">
    <property type="component" value="Unassembled WGS sequence"/>
</dbReference>
<accession>A0A841Z426</accession>
<protein>
    <submittedName>
        <fullName evidence="4">DUF5590 domain-containing protein</fullName>
    </submittedName>
</protein>
<feature type="domain" description="PepSY" evidence="2">
    <location>
        <begin position="110"/>
        <end position="164"/>
    </location>
</feature>
<evidence type="ECO:0000259" key="3">
    <source>
        <dbReference type="Pfam" id="PF17881"/>
    </source>
</evidence>
<feature type="transmembrane region" description="Helical" evidence="1">
    <location>
        <begin position="17"/>
        <end position="37"/>
    </location>
</feature>
<evidence type="ECO:0000313" key="4">
    <source>
        <dbReference type="EMBL" id="MBC1499432.1"/>
    </source>
</evidence>
<dbReference type="Pfam" id="PF03413">
    <property type="entry name" value="PepSY"/>
    <property type="match status" value="1"/>
</dbReference>
<evidence type="ECO:0000259" key="2">
    <source>
        <dbReference type="Pfam" id="PF03413"/>
    </source>
</evidence>
<comment type="caution">
    <text evidence="4">The sequence shown here is derived from an EMBL/GenBank/DDBJ whole genome shotgun (WGS) entry which is preliminary data.</text>
</comment>
<organism evidence="4 5">
    <name type="scientific">Listeria weihenstephanensis</name>
    <dbReference type="NCBI Taxonomy" id="1006155"/>
    <lineage>
        <taxon>Bacteria</taxon>
        <taxon>Bacillati</taxon>
        <taxon>Bacillota</taxon>
        <taxon>Bacilli</taxon>
        <taxon>Bacillales</taxon>
        <taxon>Listeriaceae</taxon>
        <taxon>Listeria</taxon>
    </lineage>
</organism>